<dbReference type="STRING" id="443254.Marpi_1623"/>
<dbReference type="Proteomes" id="UP000007161">
    <property type="component" value="Chromosome"/>
</dbReference>
<dbReference type="SUPFAM" id="SSF53850">
    <property type="entry name" value="Periplasmic binding protein-like II"/>
    <property type="match status" value="1"/>
</dbReference>
<dbReference type="EMBL" id="CP003257">
    <property type="protein sequence ID" value="AEX86012.1"/>
    <property type="molecule type" value="Genomic_DNA"/>
</dbReference>
<gene>
    <name evidence="1" type="ordered locus">Marpi_1623</name>
</gene>
<evidence type="ECO:0008006" key="3">
    <source>
        <dbReference type="Google" id="ProtNLM"/>
    </source>
</evidence>
<dbReference type="Pfam" id="PF13416">
    <property type="entry name" value="SBP_bac_8"/>
    <property type="match status" value="1"/>
</dbReference>
<dbReference type="AlphaFoldDB" id="H2J4Z5"/>
<keyword evidence="2" id="KW-1185">Reference proteome</keyword>
<dbReference type="InterPro" id="IPR006059">
    <property type="entry name" value="SBP"/>
</dbReference>
<reference evidence="1 2" key="1">
    <citation type="journal article" date="2012" name="J. Bacteriol.">
        <title>Complete Genome Sequence of the Thermophilic, Piezophilic, Heterotrophic Bacterium Marinitoga piezophila KA3.</title>
        <authorList>
            <person name="Lucas S."/>
            <person name="Han J."/>
            <person name="Lapidus A."/>
            <person name="Cheng J.F."/>
            <person name="Goodwin L.A."/>
            <person name="Pitluck S."/>
            <person name="Peters L."/>
            <person name="Mikhailova N."/>
            <person name="Teshima H."/>
            <person name="Detter J.C."/>
            <person name="Han C."/>
            <person name="Tapia R."/>
            <person name="Land M."/>
            <person name="Hauser L."/>
            <person name="Kyrpides N.C."/>
            <person name="Ivanova N."/>
            <person name="Pagani I."/>
            <person name="Vannier P."/>
            <person name="Oger P."/>
            <person name="Bartlett D.H."/>
            <person name="Noll K.M."/>
            <person name="Woyke T."/>
            <person name="Jebbar M."/>
        </authorList>
    </citation>
    <scope>NUCLEOTIDE SEQUENCE [LARGE SCALE GENOMIC DNA]</scope>
    <source>
        <strain evidence="2">DSM 14283 / JCM 11233 / KA3</strain>
    </source>
</reference>
<dbReference type="HOGENOM" id="CLU_758223_0_0_0"/>
<evidence type="ECO:0000313" key="1">
    <source>
        <dbReference type="EMBL" id="AEX86012.1"/>
    </source>
</evidence>
<dbReference type="KEGG" id="mpz:Marpi_1623"/>
<evidence type="ECO:0000313" key="2">
    <source>
        <dbReference type="Proteomes" id="UP000007161"/>
    </source>
</evidence>
<dbReference type="eggNOG" id="COG2182">
    <property type="taxonomic scope" value="Bacteria"/>
</dbReference>
<proteinExistence type="predicted"/>
<name>H2J4Z5_MARPK</name>
<dbReference type="OrthoDB" id="42940at2"/>
<dbReference type="Gene3D" id="3.40.190.10">
    <property type="entry name" value="Periplasmic binding protein-like II"/>
    <property type="match status" value="1"/>
</dbReference>
<dbReference type="RefSeq" id="WP_014297083.1">
    <property type="nucleotide sequence ID" value="NC_016751.1"/>
</dbReference>
<sequence>MKKILGIALILVLIGVYILYPRKNINIVTQMSEEEIIGLEKILKHYEMFHFIKFNIIRVPFSGHFSRIQEMIKQNINIDIARVDIKMPEWFKKYVKSEPVLQAVDTLVMIYDANDKIKPPETINDFFDFIENNTVDINGKTIKDKGFDKDKIMQYAVYIPYVSGWWMSVLYGSNDRNFLTENADKENFISISRRIKYYYKNGLIPRVCSDFYEEMMRMFISGDVKIIFNGPWSFSTLREKGKDFKVYYTPRGFSGRFSPMGGQQWVLLKDNKYTEKAFEYLGSNYVAEKFYEYNSTLMPNKGLIERLEKSGNIVASQLKDAVKIDKNTDYILYEFFSNEFVEYLNDKISEEKLFESWLNKIKYKK</sequence>
<organism evidence="1 2">
    <name type="scientific">Marinitoga piezophila (strain DSM 14283 / JCM 11233 / KA3)</name>
    <dbReference type="NCBI Taxonomy" id="443254"/>
    <lineage>
        <taxon>Bacteria</taxon>
        <taxon>Thermotogati</taxon>
        <taxon>Thermotogota</taxon>
        <taxon>Thermotogae</taxon>
        <taxon>Petrotogales</taxon>
        <taxon>Petrotogaceae</taxon>
        <taxon>Marinitoga</taxon>
    </lineage>
</organism>
<accession>H2J4Z5</accession>
<reference evidence="2" key="2">
    <citation type="submission" date="2012-01" db="EMBL/GenBank/DDBJ databases">
        <title>Complete sequence of chromosome of Marinitoga piezophila KA3.</title>
        <authorList>
            <person name="Lucas S."/>
            <person name="Han J."/>
            <person name="Lapidus A."/>
            <person name="Cheng J.-F."/>
            <person name="Goodwin L."/>
            <person name="Pitluck S."/>
            <person name="Peters L."/>
            <person name="Mikhailova N."/>
            <person name="Teshima H."/>
            <person name="Detter J.C."/>
            <person name="Han C."/>
            <person name="Tapia R."/>
            <person name="Land M."/>
            <person name="Hauser L."/>
            <person name="Kyrpides N."/>
            <person name="Ivanova N."/>
            <person name="Pagani I."/>
            <person name="Jebbar M."/>
            <person name="Vannier P."/>
            <person name="Oger P."/>
            <person name="Cario A."/>
            <person name="Bartlett D."/>
            <person name="Noll K.M."/>
            <person name="Woyke T."/>
        </authorList>
    </citation>
    <scope>NUCLEOTIDE SEQUENCE [LARGE SCALE GENOMIC DNA]</scope>
    <source>
        <strain evidence="2">DSM 14283 / JCM 11233 / KA3</strain>
    </source>
</reference>
<protein>
    <recommendedName>
        <fullName evidence="3">Maltose-binding periplasmic protein</fullName>
    </recommendedName>
</protein>